<dbReference type="InterPro" id="IPR036754">
    <property type="entry name" value="YbaK/aa-tRNA-synt-asso_dom_sf"/>
</dbReference>
<dbReference type="EMBL" id="CP073078">
    <property type="protein sequence ID" value="QUD86388.1"/>
    <property type="molecule type" value="Genomic_DNA"/>
</dbReference>
<gene>
    <name evidence="3" type="ORF">KCG34_14925</name>
</gene>
<proteinExistence type="inferred from homology"/>
<protein>
    <submittedName>
        <fullName evidence="3">Prolyl-tRNA synthetase associated domain-containing protein</fullName>
    </submittedName>
</protein>
<name>A0A975IT43_9CAUL</name>
<dbReference type="PANTHER" id="PTHR31423">
    <property type="entry name" value="YBAK DOMAIN-CONTAINING PROTEIN"/>
    <property type="match status" value="1"/>
</dbReference>
<reference evidence="3" key="1">
    <citation type="submission" date="2021-04" db="EMBL/GenBank/DDBJ databases">
        <title>The complete genome sequence of Caulobacter sp. S6.</title>
        <authorList>
            <person name="Tang Y."/>
            <person name="Ouyang W."/>
            <person name="Liu Q."/>
            <person name="Huang B."/>
            <person name="Guo Z."/>
            <person name="Lei P."/>
        </authorList>
    </citation>
    <scope>NUCLEOTIDE SEQUENCE</scope>
    <source>
        <strain evidence="3">S6</strain>
    </source>
</reference>
<dbReference type="AlphaFoldDB" id="A0A975IT43"/>
<accession>A0A975IT43</accession>
<dbReference type="SUPFAM" id="SSF55826">
    <property type="entry name" value="YbaK/ProRS associated domain"/>
    <property type="match status" value="1"/>
</dbReference>
<dbReference type="CDD" id="cd04335">
    <property type="entry name" value="PrdX_deacylase"/>
    <property type="match status" value="1"/>
</dbReference>
<comment type="similarity">
    <text evidence="1">Belongs to the PRORSD1 family.</text>
</comment>
<organism evidence="3 4">
    <name type="scientific">Phenylobacterium montanum</name>
    <dbReference type="NCBI Taxonomy" id="2823693"/>
    <lineage>
        <taxon>Bacteria</taxon>
        <taxon>Pseudomonadati</taxon>
        <taxon>Pseudomonadota</taxon>
        <taxon>Alphaproteobacteria</taxon>
        <taxon>Caulobacterales</taxon>
        <taxon>Caulobacteraceae</taxon>
        <taxon>Phenylobacterium</taxon>
    </lineage>
</organism>
<dbReference type="Gene3D" id="3.90.960.10">
    <property type="entry name" value="YbaK/aminoacyl-tRNA synthetase-associated domain"/>
    <property type="match status" value="1"/>
</dbReference>
<evidence type="ECO:0000256" key="1">
    <source>
        <dbReference type="ARBA" id="ARBA00010201"/>
    </source>
</evidence>
<dbReference type="RefSeq" id="WP_211936440.1">
    <property type="nucleotide sequence ID" value="NZ_CP073078.1"/>
</dbReference>
<dbReference type="FunFam" id="3.90.960.10:FF:000005">
    <property type="entry name" value="Putative prolyl-tRNA synthetase"/>
    <property type="match status" value="1"/>
</dbReference>
<evidence type="ECO:0000313" key="3">
    <source>
        <dbReference type="EMBL" id="QUD86388.1"/>
    </source>
</evidence>
<dbReference type="Pfam" id="PF04073">
    <property type="entry name" value="tRNA_edit"/>
    <property type="match status" value="1"/>
</dbReference>
<keyword evidence="4" id="KW-1185">Reference proteome</keyword>
<dbReference type="Proteomes" id="UP000676409">
    <property type="component" value="Chromosome"/>
</dbReference>
<evidence type="ECO:0000259" key="2">
    <source>
        <dbReference type="Pfam" id="PF04073"/>
    </source>
</evidence>
<feature type="domain" description="YbaK/aminoacyl-tRNA synthetase-associated" evidence="2">
    <location>
        <begin position="25"/>
        <end position="147"/>
    </location>
</feature>
<dbReference type="PANTHER" id="PTHR31423:SF3">
    <property type="entry name" value="PROLYL-TRNA SYNTHETASE ASSOCIATED DOMAIN-CONTAINING PROTEIN 1-RELATED"/>
    <property type="match status" value="1"/>
</dbReference>
<evidence type="ECO:0000313" key="4">
    <source>
        <dbReference type="Proteomes" id="UP000676409"/>
    </source>
</evidence>
<sequence length="173" mass="18514">MPTTTPQDLFAFFDAHGVDHVTLEHEAVFTVEEGPELKARLKGGHTKNLFLKDAKGRLWLISALADSVIDLKTLHKTIGSARLSFGNAELMQETLGVTPGSVTAFALINDPEHKVTFVLDAGLLQHDLVNFHPLVNTATTAVSKAGFLAFLKAVGVEPIVVDFSAEPATLVSG</sequence>
<dbReference type="KEGG" id="caul:KCG34_14925"/>
<dbReference type="InterPro" id="IPR007214">
    <property type="entry name" value="YbaK/aa-tRNA-synth-assoc-dom"/>
</dbReference>
<dbReference type="GO" id="GO:0002161">
    <property type="term" value="F:aminoacyl-tRNA deacylase activity"/>
    <property type="evidence" value="ECO:0007669"/>
    <property type="project" value="InterPro"/>
</dbReference>
<dbReference type="InterPro" id="IPR040285">
    <property type="entry name" value="ProX/PRXD1"/>
</dbReference>